<organism evidence="1 2">
    <name type="scientific">Stanieria cyanosphaera (strain ATCC 29371 / PCC 7437)</name>
    <dbReference type="NCBI Taxonomy" id="111780"/>
    <lineage>
        <taxon>Bacteria</taxon>
        <taxon>Bacillati</taxon>
        <taxon>Cyanobacteriota</taxon>
        <taxon>Cyanophyceae</taxon>
        <taxon>Pleurocapsales</taxon>
        <taxon>Dermocarpellaceae</taxon>
        <taxon>Stanieria</taxon>
    </lineage>
</organism>
<accession>K9XQI9</accession>
<reference evidence="2" key="1">
    <citation type="journal article" date="2013" name="Proc. Natl. Acad. Sci. U.S.A.">
        <title>Improving the coverage of the cyanobacterial phylum using diversity-driven genome sequencing.</title>
        <authorList>
            <person name="Shih P.M."/>
            <person name="Wu D."/>
            <person name="Latifi A."/>
            <person name="Axen S.D."/>
            <person name="Fewer D.P."/>
            <person name="Talla E."/>
            <person name="Calteau A."/>
            <person name="Cai F."/>
            <person name="Tandeau de Marsac N."/>
            <person name="Rippka R."/>
            <person name="Herdman M."/>
            <person name="Sivonen K."/>
            <person name="Coursin T."/>
            <person name="Laurent T."/>
            <person name="Goodwin L."/>
            <person name="Nolan M."/>
            <person name="Davenport K.W."/>
            <person name="Han C.S."/>
            <person name="Rubin E.M."/>
            <person name="Eisen J.A."/>
            <person name="Woyke T."/>
            <person name="Gugger M."/>
            <person name="Kerfeld C.A."/>
        </authorList>
    </citation>
    <scope>NUCLEOTIDE SEQUENCE [LARGE SCALE GENOMIC DNA]</scope>
    <source>
        <strain evidence="2">ATCC 29371 / PCC 7437</strain>
    </source>
</reference>
<dbReference type="AlphaFoldDB" id="K9XQI9"/>
<sequence>MFASRYFKPATSLLMSLTIGMVAITPLVSLAPASAQLFPSQNRPNRNNYPNPNLPSQLIIPAGAEIPVFYEDAEKILVTKEETAPLTLKVAANLRNRDRVTLIPYGTEIVGQIEPTNGGSRFVAQELVFSDGTRKSIDATSQTITRTETVRRGASAGGILKGAAIGAAAATVVSGVTGDRAIATEEVLGGGAIGAAAGWLLGRKQVELISIDPNSDLNLTLQSDLALR</sequence>
<dbReference type="STRING" id="111780.Sta7437_0727"/>
<dbReference type="EMBL" id="CP003653">
    <property type="protein sequence ID" value="AFZ34321.1"/>
    <property type="molecule type" value="Genomic_DNA"/>
</dbReference>
<dbReference type="HOGENOM" id="CLU_069770_0_0_3"/>
<dbReference type="Proteomes" id="UP000010473">
    <property type="component" value="Chromosome"/>
</dbReference>
<protein>
    <recommendedName>
        <fullName evidence="3">S-layer domain-containing protein</fullName>
    </recommendedName>
</protein>
<evidence type="ECO:0008006" key="3">
    <source>
        <dbReference type="Google" id="ProtNLM"/>
    </source>
</evidence>
<gene>
    <name evidence="1" type="ordered locus">Sta7437_0727</name>
</gene>
<evidence type="ECO:0000313" key="1">
    <source>
        <dbReference type="EMBL" id="AFZ34321.1"/>
    </source>
</evidence>
<dbReference type="PATRIC" id="fig|111780.3.peg.756"/>
<proteinExistence type="predicted"/>
<dbReference type="KEGG" id="scs:Sta7437_0727"/>
<evidence type="ECO:0000313" key="2">
    <source>
        <dbReference type="Proteomes" id="UP000010473"/>
    </source>
</evidence>
<name>K9XQI9_STAC7</name>
<keyword evidence="2" id="KW-1185">Reference proteome</keyword>
<dbReference type="eggNOG" id="COG2948">
    <property type="taxonomic scope" value="Bacteria"/>
</dbReference>
<dbReference type="OrthoDB" id="9767597at2"/>
<dbReference type="RefSeq" id="WP_015191994.1">
    <property type="nucleotide sequence ID" value="NC_019748.1"/>
</dbReference>